<organism evidence="3 5">
    <name type="scientific">Parafannyhessea umbonata</name>
    <dbReference type="NCBI Taxonomy" id="604330"/>
    <lineage>
        <taxon>Bacteria</taxon>
        <taxon>Bacillati</taxon>
        <taxon>Actinomycetota</taxon>
        <taxon>Coriobacteriia</taxon>
        <taxon>Coriobacteriales</taxon>
        <taxon>Atopobiaceae</taxon>
        <taxon>Parafannyhessea</taxon>
    </lineage>
</organism>
<dbReference type="AlphaFoldDB" id="A0A1H1MJQ4"/>
<evidence type="ECO:0000313" key="2">
    <source>
        <dbReference type="EMBL" id="SDC23994.1"/>
    </source>
</evidence>
<evidence type="ECO:0000259" key="1">
    <source>
        <dbReference type="Pfam" id="PF13191"/>
    </source>
</evidence>
<dbReference type="RefSeq" id="WP_090845848.1">
    <property type="nucleotide sequence ID" value="NZ_FMZL01000006.1"/>
</dbReference>
<dbReference type="Proteomes" id="UP000198528">
    <property type="component" value="Unassembled WGS sequence"/>
</dbReference>
<reference evidence="3" key="2">
    <citation type="submission" date="2016-10" db="EMBL/GenBank/DDBJ databases">
        <authorList>
            <person name="de Groot N.N."/>
        </authorList>
    </citation>
    <scope>NUCLEOTIDE SEQUENCE [LARGE SCALE GENOMIC DNA]</scope>
    <source>
        <strain evidence="2">DSM 22619</strain>
        <strain evidence="3">DSM 22620</strain>
    </source>
</reference>
<sequence length="371" mass="41068">MATLDNPFTPGFGQVPPFMAGRRYVIENIEDAFVNGPGDPNLTTIFTGARGTGKTTLLTLLADEAEERGWITARVSSVPGMLEDILQQAARSGSHLLAQEQKARINSIGIGGVASLGWEYADRNNAGKNWRSRLTSLLDELEPHGVGLVITIDELQSEFDEMVQLASVYQHLIAEGRRISLLAAGLPYQVSRVLNDKSISFLRRAARHQLTRIPDSDIRVALKETIEAGGKQITDEALFAATRAIDGFPFMMQLVGYRMWPKSNGNRIDLNAAKRGIEAARYEMRSNILETTYMELSDGDLAFVKAMLPDKDVSLTADIANRMGKSTGYAAQYRRRLLEEGVIGERGRGKVGFELPGWRDFALEKLEEEDF</sequence>
<keyword evidence="4" id="KW-1185">Reference proteome</keyword>
<dbReference type="InterPro" id="IPR027417">
    <property type="entry name" value="P-loop_NTPase"/>
</dbReference>
<dbReference type="OrthoDB" id="2020141at2"/>
<dbReference type="Gene3D" id="3.40.50.300">
    <property type="entry name" value="P-loop containing nucleotide triphosphate hydrolases"/>
    <property type="match status" value="1"/>
</dbReference>
<dbReference type="PANTHER" id="PTHR34301:SF8">
    <property type="entry name" value="ATPASE DOMAIN-CONTAINING PROTEIN"/>
    <property type="match status" value="1"/>
</dbReference>
<dbReference type="PANTHER" id="PTHR34301">
    <property type="entry name" value="DNA-BINDING PROTEIN-RELATED"/>
    <property type="match status" value="1"/>
</dbReference>
<dbReference type="GeneID" id="78500801"/>
<dbReference type="SUPFAM" id="SSF52540">
    <property type="entry name" value="P-loop containing nucleoside triphosphate hydrolases"/>
    <property type="match status" value="1"/>
</dbReference>
<accession>A0A1H1MJQ4</accession>
<protein>
    <submittedName>
        <fullName evidence="3">AAA ATPase domain-containing protein</fullName>
    </submittedName>
</protein>
<proteinExistence type="predicted"/>
<feature type="domain" description="Orc1-like AAA ATPase" evidence="1">
    <location>
        <begin position="21"/>
        <end position="163"/>
    </location>
</feature>
<dbReference type="EMBL" id="LT629759">
    <property type="protein sequence ID" value="SDR86850.1"/>
    <property type="molecule type" value="Genomic_DNA"/>
</dbReference>
<name>A0A1H1MJQ4_9ACTN</name>
<dbReference type="Pfam" id="PF13191">
    <property type="entry name" value="AAA_16"/>
    <property type="match status" value="1"/>
</dbReference>
<dbReference type="Proteomes" id="UP000199480">
    <property type="component" value="Chromosome I"/>
</dbReference>
<dbReference type="InterPro" id="IPR041664">
    <property type="entry name" value="AAA_16"/>
</dbReference>
<reference evidence="4 5" key="1">
    <citation type="submission" date="2016-10" db="EMBL/GenBank/DDBJ databases">
        <authorList>
            <person name="Varghese N."/>
            <person name="Submissions S."/>
        </authorList>
    </citation>
    <scope>NUCLEOTIDE SEQUENCE [LARGE SCALE GENOMIC DNA]</scope>
    <source>
        <strain evidence="4">DSM 22619</strain>
        <strain evidence="5">DSM 22620</strain>
    </source>
</reference>
<dbReference type="EMBL" id="FMZL01000006">
    <property type="protein sequence ID" value="SDC23994.1"/>
    <property type="molecule type" value="Genomic_DNA"/>
</dbReference>
<evidence type="ECO:0000313" key="4">
    <source>
        <dbReference type="Proteomes" id="UP000198528"/>
    </source>
</evidence>
<gene>
    <name evidence="2" type="ORF">SAMN04487824_10631</name>
    <name evidence="3" type="ORF">SAMN04489857_1459</name>
</gene>
<evidence type="ECO:0000313" key="3">
    <source>
        <dbReference type="EMBL" id="SDR86850.1"/>
    </source>
</evidence>
<evidence type="ECO:0000313" key="5">
    <source>
        <dbReference type="Proteomes" id="UP000199480"/>
    </source>
</evidence>